<keyword evidence="2" id="KW-0663">Pyridoxal phosphate</keyword>
<dbReference type="NCBIfam" id="TIGR01977">
    <property type="entry name" value="am_tr_V_EF2568"/>
    <property type="match status" value="1"/>
</dbReference>
<dbReference type="KEGG" id="fsu:Fisuc_1668"/>
<evidence type="ECO:0000313" key="9">
    <source>
        <dbReference type="Proteomes" id="UP000001497"/>
    </source>
</evidence>
<dbReference type="EMBL" id="CP001792">
    <property type="protein sequence ID" value="ACX75263.1"/>
    <property type="molecule type" value="Genomic_DNA"/>
</dbReference>
<dbReference type="PATRIC" id="fig|59374.8.peg.2071"/>
<evidence type="ECO:0000259" key="5">
    <source>
        <dbReference type="Pfam" id="PF00266"/>
    </source>
</evidence>
<comment type="cofactor">
    <cofactor evidence="1 4">
        <name>pyridoxal 5'-phosphate</name>
        <dbReference type="ChEBI" id="CHEBI:597326"/>
    </cofactor>
</comment>
<dbReference type="Proteomes" id="UP000000517">
    <property type="component" value="Chromosome"/>
</dbReference>
<dbReference type="InterPro" id="IPR015421">
    <property type="entry name" value="PyrdxlP-dep_Trfase_major"/>
</dbReference>
<dbReference type="InterPro" id="IPR015422">
    <property type="entry name" value="PyrdxlP-dep_Trfase_small"/>
</dbReference>
<protein>
    <submittedName>
        <fullName evidence="7">Cysteine desulfurase family protein</fullName>
        <ecNumber evidence="6">2.8.1.7</ecNumber>
    </submittedName>
</protein>
<dbReference type="Proteomes" id="UP000001497">
    <property type="component" value="Chromosome"/>
</dbReference>
<dbReference type="KEGG" id="fsc:FSU_2159"/>
<comment type="similarity">
    <text evidence="3">Belongs to the class-V pyridoxal-phosphate-dependent aminotransferase family.</text>
</comment>
<reference evidence="8" key="2">
    <citation type="submission" date="2010-08" db="EMBL/GenBank/DDBJ databases">
        <title>Complete sequence of Fibrobacter succinogenes subsp. succinogenes S85.</title>
        <authorList>
            <person name="Durkin A.S."/>
            <person name="Nelson K.E."/>
            <person name="Morrison M."/>
            <person name="Forsberg C.W."/>
            <person name="Wilson D.B."/>
            <person name="Russell J.B."/>
            <person name="Cann I.K.O."/>
            <person name="Mackie R.I."/>
            <person name="White B.A."/>
        </authorList>
    </citation>
    <scope>NUCLEOTIDE SEQUENCE [LARGE SCALE GENOMIC DNA]</scope>
    <source>
        <strain evidence="8">ATCC 19169 / S85</strain>
    </source>
</reference>
<evidence type="ECO:0000313" key="8">
    <source>
        <dbReference type="Proteomes" id="UP000000517"/>
    </source>
</evidence>
<evidence type="ECO:0000256" key="1">
    <source>
        <dbReference type="ARBA" id="ARBA00001933"/>
    </source>
</evidence>
<sequence>MAYFDNAATTFPKPECVYDFMNTFYRECGGNAGRGSHKLSIGAGKMVSGTRNRLKQLLHCENKQIVFTPSATIALNMILQGVLDGKMTARANVYISPFEHNAVTRILHHYEEIGVVNVKILDIDDNFHYDFAKIKKNFDKAVPSLMVVSHASNVIGLISPVEELCSMAKKYNAVTVIDMAQTAGLVDINVGLETFDFAVFAGHKTLYGPTGISGFAMKPDFDLDPVLFGGTGFESANQDMPNDIPQRYEMGTLNIAGIAGLHASLGWILDEGIDYLWEHEQLKRKELLKILRSYHFVKIVGDNERNQYVGIVSCVIDGLPSDTAASVFAEKNIAVRSGLQCAPLAHKTLGTFPSGTIRFSCSAFTSDADFVDLKQSLEWIKENL</sequence>
<evidence type="ECO:0000256" key="3">
    <source>
        <dbReference type="RuleBase" id="RU004075"/>
    </source>
</evidence>
<dbReference type="HOGENOM" id="CLU_003433_2_4_0"/>
<dbReference type="GO" id="GO:0031071">
    <property type="term" value="F:cysteine desulfurase activity"/>
    <property type="evidence" value="ECO:0007669"/>
    <property type="project" value="UniProtKB-EC"/>
</dbReference>
<dbReference type="OrthoDB" id="9804366at2"/>
<dbReference type="eggNOG" id="COG0520">
    <property type="taxonomic scope" value="Bacteria"/>
</dbReference>
<proteinExistence type="inferred from homology"/>
<evidence type="ECO:0000313" key="6">
    <source>
        <dbReference type="EMBL" id="ACX75263.1"/>
    </source>
</evidence>
<name>C9RRS7_FIBSS</name>
<dbReference type="PROSITE" id="PS00595">
    <property type="entry name" value="AA_TRANSFER_CLASS_5"/>
    <property type="match status" value="1"/>
</dbReference>
<dbReference type="PANTHER" id="PTHR43586">
    <property type="entry name" value="CYSTEINE DESULFURASE"/>
    <property type="match status" value="1"/>
</dbReference>
<reference evidence="6 9" key="1">
    <citation type="submission" date="2009-10" db="EMBL/GenBank/DDBJ databases">
        <title>Complete sequence of Fibrobacter succinogenes subsp. succinogenes S85.</title>
        <authorList>
            <consortium name="US DOE Joint Genome Institute"/>
            <person name="Lucas S."/>
            <person name="Copeland A."/>
            <person name="Lapidus A."/>
            <person name="Glavina del Rio T."/>
            <person name="Tice H."/>
            <person name="Bruce D."/>
            <person name="Goodwin L."/>
            <person name="Pitluck S."/>
            <person name="Chertkov O."/>
            <person name="Detter J.C."/>
            <person name="Han C."/>
            <person name="Tapia R."/>
            <person name="Larimer F."/>
            <person name="Land M."/>
            <person name="Hauser L."/>
            <person name="Kyrpides N."/>
            <person name="Mikhailova N."/>
            <person name="Weimer P.J."/>
            <person name="Stevenson D.M."/>
            <person name="Boyum J."/>
            <person name="Brumm P.I."/>
            <person name="Mead D."/>
        </authorList>
    </citation>
    <scope>NUCLEOTIDE SEQUENCE [LARGE SCALE GENOMIC DNA]</scope>
    <source>
        <strain evidence="9">ATCC 19169 / S85</strain>
        <strain evidence="6">S85</strain>
    </source>
</reference>
<dbReference type="InterPro" id="IPR010969">
    <property type="entry name" value="Cys_dSase-rel_unknwn_funct"/>
</dbReference>
<dbReference type="Gene3D" id="3.40.640.10">
    <property type="entry name" value="Type I PLP-dependent aspartate aminotransferase-like (Major domain)"/>
    <property type="match status" value="1"/>
</dbReference>
<keyword evidence="6" id="KW-0808">Transferase</keyword>
<dbReference type="EC" id="2.8.1.7" evidence="6"/>
<dbReference type="InterPro" id="IPR000192">
    <property type="entry name" value="Aminotrans_V_dom"/>
</dbReference>
<dbReference type="InterPro" id="IPR020578">
    <property type="entry name" value="Aminotrans_V_PyrdxlP_BS"/>
</dbReference>
<accession>C9RRS7</accession>
<evidence type="ECO:0000256" key="4">
    <source>
        <dbReference type="RuleBase" id="RU004504"/>
    </source>
</evidence>
<evidence type="ECO:0000313" key="7">
    <source>
        <dbReference type="EMBL" id="ADL25915.1"/>
    </source>
</evidence>
<dbReference type="EMBL" id="CP002158">
    <property type="protein sequence ID" value="ADL25915.1"/>
    <property type="molecule type" value="Genomic_DNA"/>
</dbReference>
<dbReference type="AlphaFoldDB" id="C9RRS7"/>
<dbReference type="Pfam" id="PF00266">
    <property type="entry name" value="Aminotran_5"/>
    <property type="match status" value="1"/>
</dbReference>
<feature type="domain" description="Aminotransferase class V" evidence="5">
    <location>
        <begin position="3"/>
        <end position="369"/>
    </location>
</feature>
<evidence type="ECO:0000256" key="2">
    <source>
        <dbReference type="ARBA" id="ARBA00022898"/>
    </source>
</evidence>
<reference evidence="7" key="3">
    <citation type="submission" date="2010-08" db="EMBL/GenBank/DDBJ databases">
        <authorList>
            <person name="Durkin A.S."/>
            <person name="Nelson K.E."/>
            <person name="Morrison M."/>
            <person name="Forsberg C.W."/>
            <person name="Wilson D.B."/>
            <person name="Russell J.B."/>
            <person name="Cann I.K.O."/>
            <person name="Mackie R.I."/>
            <person name="White B.A."/>
        </authorList>
    </citation>
    <scope>NUCLEOTIDE SEQUENCE</scope>
    <source>
        <strain evidence="7">S85</strain>
    </source>
</reference>
<dbReference type="STRING" id="59374.FSU_2159"/>
<dbReference type="SUPFAM" id="SSF53383">
    <property type="entry name" value="PLP-dependent transferases"/>
    <property type="match status" value="1"/>
</dbReference>
<keyword evidence="9" id="KW-1185">Reference proteome</keyword>
<gene>
    <name evidence="6" type="ordered locus">Fisuc_1668</name>
    <name evidence="7" type="ordered locus">FSU_2159</name>
</gene>
<organism evidence="7 8">
    <name type="scientific">Fibrobacter succinogenes (strain ATCC 19169 / S85)</name>
    <dbReference type="NCBI Taxonomy" id="59374"/>
    <lineage>
        <taxon>Bacteria</taxon>
        <taxon>Pseudomonadati</taxon>
        <taxon>Fibrobacterota</taxon>
        <taxon>Fibrobacteria</taxon>
        <taxon>Fibrobacterales</taxon>
        <taxon>Fibrobacteraceae</taxon>
        <taxon>Fibrobacter</taxon>
    </lineage>
</organism>
<dbReference type="InterPro" id="IPR015424">
    <property type="entry name" value="PyrdxlP-dep_Trfase"/>
</dbReference>
<dbReference type="PANTHER" id="PTHR43586:SF4">
    <property type="entry name" value="ISOPENICILLIN N EPIMERASE"/>
    <property type="match status" value="1"/>
</dbReference>
<dbReference type="RefSeq" id="WP_014546341.1">
    <property type="nucleotide sequence ID" value="NC_013410.1"/>
</dbReference>
<dbReference type="Gene3D" id="3.90.1150.10">
    <property type="entry name" value="Aspartate Aminotransferase, domain 1"/>
    <property type="match status" value="1"/>
</dbReference>